<evidence type="ECO:0000313" key="3">
    <source>
        <dbReference type="EMBL" id="CAG9816095.1"/>
    </source>
</evidence>
<name>A0A9N9X1D6_PHACE</name>
<evidence type="ECO:0008006" key="5">
    <source>
        <dbReference type="Google" id="ProtNLM"/>
    </source>
</evidence>
<keyword evidence="2" id="KW-0472">Membrane</keyword>
<gene>
    <name evidence="3" type="ORF">PHAECO_LOCUS3432</name>
</gene>
<dbReference type="OrthoDB" id="156886at2759"/>
<organism evidence="3 4">
    <name type="scientific">Phaedon cochleariae</name>
    <name type="common">Mustard beetle</name>
    <dbReference type="NCBI Taxonomy" id="80249"/>
    <lineage>
        <taxon>Eukaryota</taxon>
        <taxon>Metazoa</taxon>
        <taxon>Ecdysozoa</taxon>
        <taxon>Arthropoda</taxon>
        <taxon>Hexapoda</taxon>
        <taxon>Insecta</taxon>
        <taxon>Pterygota</taxon>
        <taxon>Neoptera</taxon>
        <taxon>Endopterygota</taxon>
        <taxon>Coleoptera</taxon>
        <taxon>Polyphaga</taxon>
        <taxon>Cucujiformia</taxon>
        <taxon>Chrysomeloidea</taxon>
        <taxon>Chrysomelidae</taxon>
        <taxon>Chrysomelinae</taxon>
        <taxon>Chrysomelini</taxon>
        <taxon>Phaedon</taxon>
    </lineage>
</organism>
<dbReference type="InterPro" id="IPR045325">
    <property type="entry name" value="TMEM70/TMEM186/TMEM223"/>
</dbReference>
<dbReference type="GO" id="GO:0031966">
    <property type="term" value="C:mitochondrial membrane"/>
    <property type="evidence" value="ECO:0007669"/>
    <property type="project" value="TreeGrafter"/>
</dbReference>
<proteinExistence type="inferred from homology"/>
<dbReference type="GO" id="GO:0033615">
    <property type="term" value="P:mitochondrial proton-transporting ATP synthase complex assembly"/>
    <property type="evidence" value="ECO:0007669"/>
    <property type="project" value="TreeGrafter"/>
</dbReference>
<dbReference type="AlphaFoldDB" id="A0A9N9X1D6"/>
<reference evidence="3" key="1">
    <citation type="submission" date="2022-01" db="EMBL/GenBank/DDBJ databases">
        <authorList>
            <person name="King R."/>
        </authorList>
    </citation>
    <scope>NUCLEOTIDE SEQUENCE</scope>
</reference>
<dbReference type="Proteomes" id="UP001153737">
    <property type="component" value="Chromosome 13"/>
</dbReference>
<protein>
    <recommendedName>
        <fullName evidence="5">Transmembrane protein 70</fullName>
    </recommendedName>
</protein>
<sequence length="226" mass="25177">MSLKVCSRLVPVVSNSVSALSVPRYSFCRLLSANRLVTPSVGLVHISSCKYSTKPSTAPTKPHIKEVYYGVLTPQIKAVKIFSLTSSIVGLIAQPFLYSEIASTGNIPIILAAYSFIGFFTVLTPILLHLVTKKYITHLIYKEDTNSYVATTVNFFCLSKEIEFKSDDVKVPSVPGMFTSFTANGKSLFLDPRLFEHPEHYAKIMGYDKPLDFKLYEDSESNVKKN</sequence>
<keyword evidence="4" id="KW-1185">Reference proteome</keyword>
<dbReference type="EMBL" id="OU896719">
    <property type="protein sequence ID" value="CAG9816095.1"/>
    <property type="molecule type" value="Genomic_DNA"/>
</dbReference>
<accession>A0A9N9X1D6</accession>
<feature type="transmembrane region" description="Helical" evidence="2">
    <location>
        <begin position="78"/>
        <end position="97"/>
    </location>
</feature>
<comment type="similarity">
    <text evidence="1">Belongs to the TMEM70 family.</text>
</comment>
<reference evidence="3" key="2">
    <citation type="submission" date="2022-10" db="EMBL/GenBank/DDBJ databases">
        <authorList>
            <consortium name="ENA_rothamsted_submissions"/>
            <consortium name="culmorum"/>
            <person name="King R."/>
        </authorList>
    </citation>
    <scope>NUCLEOTIDE SEQUENCE</scope>
</reference>
<dbReference type="InterPro" id="IPR009724">
    <property type="entry name" value="TMEM70"/>
</dbReference>
<evidence type="ECO:0000256" key="1">
    <source>
        <dbReference type="ARBA" id="ARBA00005280"/>
    </source>
</evidence>
<keyword evidence="2" id="KW-0812">Transmembrane</keyword>
<evidence type="ECO:0000313" key="4">
    <source>
        <dbReference type="Proteomes" id="UP001153737"/>
    </source>
</evidence>
<keyword evidence="2" id="KW-1133">Transmembrane helix</keyword>
<evidence type="ECO:0000256" key="2">
    <source>
        <dbReference type="SAM" id="Phobius"/>
    </source>
</evidence>
<dbReference type="Pfam" id="PF06979">
    <property type="entry name" value="TMEM70"/>
    <property type="match status" value="1"/>
</dbReference>
<dbReference type="PANTHER" id="PTHR13281">
    <property type="entry name" value="TRANSMEMBRANE PROTEIN 70, MITOCHONDRIAL"/>
    <property type="match status" value="1"/>
</dbReference>
<feature type="transmembrane region" description="Helical" evidence="2">
    <location>
        <begin position="109"/>
        <end position="132"/>
    </location>
</feature>
<dbReference type="PANTHER" id="PTHR13281:SF0">
    <property type="entry name" value="TRANSMEMBRANE PROTEIN 70, MITOCHONDRIAL"/>
    <property type="match status" value="1"/>
</dbReference>